<dbReference type="GO" id="GO:0031012">
    <property type="term" value="C:extracellular matrix"/>
    <property type="evidence" value="ECO:0007669"/>
    <property type="project" value="TreeGrafter"/>
</dbReference>
<dbReference type="GO" id="GO:0007155">
    <property type="term" value="P:cell adhesion"/>
    <property type="evidence" value="ECO:0007669"/>
    <property type="project" value="TreeGrafter"/>
</dbReference>
<dbReference type="EMBL" id="KQ242232">
    <property type="protein sequence ID" value="KNC79863.1"/>
    <property type="molecule type" value="Genomic_DNA"/>
</dbReference>
<protein>
    <submittedName>
        <fullName evidence="2">Uncharacterized protein</fullName>
    </submittedName>
</protein>
<name>A0A0L0FV95_9EUKA</name>
<dbReference type="OrthoDB" id="347314at2759"/>
<evidence type="ECO:0000313" key="2">
    <source>
        <dbReference type="EMBL" id="KNC79863.1"/>
    </source>
</evidence>
<feature type="region of interest" description="Disordered" evidence="1">
    <location>
        <begin position="1"/>
        <end position="22"/>
    </location>
</feature>
<dbReference type="GeneID" id="25908263"/>
<dbReference type="Proteomes" id="UP000054560">
    <property type="component" value="Unassembled WGS sequence"/>
</dbReference>
<evidence type="ECO:0000256" key="1">
    <source>
        <dbReference type="SAM" id="MobiDB-lite"/>
    </source>
</evidence>
<accession>A0A0L0FV95</accession>
<keyword evidence="3" id="KW-1185">Reference proteome</keyword>
<sequence length="2227" mass="245805">MTSLSLAKSEYNSESKCGNGSDNTSKCRNGGVLIDFESAATSCKGGKYDGDNSDIPESYGKKEVGVSFWVVDKNYNQIRIGKEYMRPVLEKVGDKDSINGFYGSAVNDGDNVKNSDSSKIGKYYLRIENRQDLDYIPNLAVIYDDEGTRSVSGDLLDIDGNGIASGSNARAEQWKINVLDKYMKTLATIYSPRGDWEIKANVHNSETDSLKQSLRTQWLSGAMRTSYDSTTWKWSFNADRISSWPKCGNEKCYAKYIVFEYVGLFPADFNNREQIALDNFDAFDCADVSKGVTYEKSTPEWGEWGEPECSVSGRCGQNGALSRTRVDTTGVHSAEREVNDSCSTKKCDVCGFQEWSNWTECTYASCESLGVQTRKRSSLAATDSCNAEAKEETQSQTCGHQQCCHRPIDFENADGDNELVDIDYHPEITFKVINNKCSPKTYTTEECDLYHSNGKVMKPILEMRGRDSNTGFVGSASGNHDTVMSYSAQIGKFFMRTYNLGDSWFDRQIAQVPTLFITYKSYTLAASGQIYDIDGSTANINDKNGRMEQWRVTAWGSQGQILKEMDSPMGTTNQLLPFHPTKKDSIGNPARVKWNSQYNRWDAGYDSTNWFWGFNAVSEPTWPKCGSALCAIKDITISYVGQYPNGRPTAVGLAFDNFDAYGCQDPEAPPPPPPPVACEYTAWSEWTCDKVVCGLTGFNKRQRSLVSDDDCFAPEDAKLVETGTACETDPCPCKVSEWSSWTCGVVGKCGQTGTMRRSRYFFEDGKCEATDIELEDDDNVACGTELCVCELSEWSAWVCSETDCGTVGVVESERAYIVKKDCRRGDAVLDRQGEACEAELCPCTPGSWSEWECSVTGECGQVGVSMRTRALDEDNDASDCDGEGISVTQEGSVCNTAECCVASEWSAWTCSVSQCGSTGIYQSTRTIVEDGKCQISKEKVLTLEREGPKCQTEKCPCELGPWSEWQCNIDLSTCGLTGSVTRQRTVEDDENCLPPSSGVTKSLESKLIQSETQKSCSSAECCVLSSWSEWECTVSGKCGQQGTYERERNFVTSDKCIEPVMKVDLLQTDNKMCATDLCECPISPWSAWTCSVTECGSTGVFEATRGYVVDALCQTMNAELHREGKECSTAPCACTPGPWTTWSCTANESVCGSKGESVRTRVFSETNDCVLPEGVKKNEQGEVCGLEVRGACSGPSCCSLTPWSEWSCSVSDACGLTGQLFHERTHIKTDNCLASELDVLKFTADEPCHTDKCECPTTSWSPWSCSVKACSSKGHQLSSRSYITGKDCQALDAELIRKGGECETETCTCESSEWSSWVCDANAELCGTSGKEWRQRRYVLDECVLPPTVVVGDDGVELAEGKTCYAKKCCSTSSWSDWSCTVEESDGCGLTGKLTRYRTSIQDDTCTIAGAKTDLRNTEGTPCHTEKCECKTTEWSEYRCSEDDCGTVGVMYATRGYIVTADCQPKNAELRRENGKCETEPCLCEPSAWTQWACDSNVDVCGSNGFNWRQRVFDMEANCVLPANVVINDDGVERKQGSACTSKHCCGTTAWSAWTCSVSNEAGCGLQGKYIRDRTFIETAGCMVTGADTDLVNSNGQVCETDKCECELSPWSEYQCSATTCGSTGTRYSTRGYITKPNCVTKHADLRRKDGVCATDACVCEPGEWSDWTCNANSDQCGSSGSNVRTRKYDLDNCELPVAAETKDACTMMQGKCTHGCRGKDWRDSSNKPGLPREARAYCNELGMQHCCIPKDVPEYDASTQSPTAPTIVVDEDGIETEIGDKCSALSCCSVTSWTPWTCSVTEEVDGCGMRGEYLREREFIPGESCTTAGAGKDLQEDKCEECWSAKCECELTCWSEWTCSESACSSVGTLTSTRGYITNGDCQTKNAQLVRESDQCETESCVCEASAWSSWQCTADAFQCGSSGVNVLPHLDQESGSYFSSGHGKTYYTTAPSVQRWGYSIKWIYAGDTPTFLVFEDLFERCKVRDLFENRLNVPKGLEITVKHKIQLYAASFVVRQSEGLQIPFFHEDFRDACGKRAYTLMTPLYAMDDIQDGHLLYYDAQGVPRVYTYLLGEMINFGAKFTHATQPCSSNKRFAFLCFNFGVDNPGQDWFDILGNIPCTAVEVAVQGGGLQAPDRLKLRNTLTLLFRQINQQNDAFLDRKGFNHGIEPEAILMDLFELVEISDLLPHYLFEQLCTMSERDTDTLTEHEFVSAFAQSIPIGTRLQ</sequence>
<proteinExistence type="predicted"/>
<dbReference type="eggNOG" id="ENOG502RG33">
    <property type="taxonomic scope" value="Eukaryota"/>
</dbReference>
<feature type="non-terminal residue" evidence="2">
    <location>
        <position position="2227"/>
    </location>
</feature>
<dbReference type="PROSITE" id="PS50092">
    <property type="entry name" value="TSP1"/>
    <property type="match status" value="1"/>
</dbReference>
<dbReference type="PANTHER" id="PTHR11311">
    <property type="entry name" value="SPONDIN"/>
    <property type="match status" value="1"/>
</dbReference>
<dbReference type="InterPro" id="IPR051418">
    <property type="entry name" value="Spondin/Thrombospondin_T1"/>
</dbReference>
<dbReference type="RefSeq" id="XP_014153765.1">
    <property type="nucleotide sequence ID" value="XM_014298290.1"/>
</dbReference>
<reference evidence="2 3" key="1">
    <citation type="submission" date="2011-02" db="EMBL/GenBank/DDBJ databases">
        <title>The Genome Sequence of Sphaeroforma arctica JP610.</title>
        <authorList>
            <consortium name="The Broad Institute Genome Sequencing Platform"/>
            <person name="Russ C."/>
            <person name="Cuomo C."/>
            <person name="Young S.K."/>
            <person name="Zeng Q."/>
            <person name="Gargeya S."/>
            <person name="Alvarado L."/>
            <person name="Berlin A."/>
            <person name="Chapman S.B."/>
            <person name="Chen Z."/>
            <person name="Freedman E."/>
            <person name="Gellesch M."/>
            <person name="Goldberg J."/>
            <person name="Griggs A."/>
            <person name="Gujja S."/>
            <person name="Heilman E."/>
            <person name="Heiman D."/>
            <person name="Howarth C."/>
            <person name="Mehta T."/>
            <person name="Neiman D."/>
            <person name="Pearson M."/>
            <person name="Roberts A."/>
            <person name="Saif S."/>
            <person name="Shea T."/>
            <person name="Shenoy N."/>
            <person name="Sisk P."/>
            <person name="Stolte C."/>
            <person name="Sykes S."/>
            <person name="White J."/>
            <person name="Yandava C."/>
            <person name="Burger G."/>
            <person name="Gray M.W."/>
            <person name="Holland P.W.H."/>
            <person name="King N."/>
            <person name="Lang F.B.F."/>
            <person name="Roger A.J."/>
            <person name="Ruiz-Trillo I."/>
            <person name="Haas B."/>
            <person name="Nusbaum C."/>
            <person name="Birren B."/>
        </authorList>
    </citation>
    <scope>NUCLEOTIDE SEQUENCE [LARGE SCALE GENOMIC DNA]</scope>
    <source>
        <strain evidence="2 3">JP610</strain>
    </source>
</reference>
<dbReference type="InterPro" id="IPR000884">
    <property type="entry name" value="TSP1_rpt"/>
</dbReference>
<dbReference type="PANTHER" id="PTHR11311:SF15">
    <property type="entry name" value="SPONDIN-2"/>
    <property type="match status" value="1"/>
</dbReference>
<evidence type="ECO:0000313" key="3">
    <source>
        <dbReference type="Proteomes" id="UP000054560"/>
    </source>
</evidence>
<dbReference type="STRING" id="667725.A0A0L0FV95"/>
<gene>
    <name evidence="2" type="ORF">SARC_07759</name>
</gene>
<dbReference type="SMART" id="SM00209">
    <property type="entry name" value="TSP1"/>
    <property type="match status" value="12"/>
</dbReference>
<organism evidence="2 3">
    <name type="scientific">Sphaeroforma arctica JP610</name>
    <dbReference type="NCBI Taxonomy" id="667725"/>
    <lineage>
        <taxon>Eukaryota</taxon>
        <taxon>Ichthyosporea</taxon>
        <taxon>Ichthyophonida</taxon>
        <taxon>Sphaeroforma</taxon>
    </lineage>
</organism>